<dbReference type="Gene3D" id="3.90.180.10">
    <property type="entry name" value="Medium-chain alcohol dehydrogenases, catalytic domain"/>
    <property type="match status" value="1"/>
</dbReference>
<keyword evidence="2" id="KW-1185">Reference proteome</keyword>
<reference evidence="2" key="1">
    <citation type="journal article" date="2013" name="Nature">
        <title>Pan genome of the phytoplankton Emiliania underpins its global distribution.</title>
        <authorList>
            <person name="Read B.A."/>
            <person name="Kegel J."/>
            <person name="Klute M.J."/>
            <person name="Kuo A."/>
            <person name="Lefebvre S.C."/>
            <person name="Maumus F."/>
            <person name="Mayer C."/>
            <person name="Miller J."/>
            <person name="Monier A."/>
            <person name="Salamov A."/>
            <person name="Young J."/>
            <person name="Aguilar M."/>
            <person name="Claverie J.M."/>
            <person name="Frickenhaus S."/>
            <person name="Gonzalez K."/>
            <person name="Herman E.K."/>
            <person name="Lin Y.C."/>
            <person name="Napier J."/>
            <person name="Ogata H."/>
            <person name="Sarno A.F."/>
            <person name="Shmutz J."/>
            <person name="Schroeder D."/>
            <person name="de Vargas C."/>
            <person name="Verret F."/>
            <person name="von Dassow P."/>
            <person name="Valentin K."/>
            <person name="Van de Peer Y."/>
            <person name="Wheeler G."/>
            <person name="Dacks J.B."/>
            <person name="Delwiche C.F."/>
            <person name="Dyhrman S.T."/>
            <person name="Glockner G."/>
            <person name="John U."/>
            <person name="Richards T."/>
            <person name="Worden A.Z."/>
            <person name="Zhang X."/>
            <person name="Grigoriev I.V."/>
            <person name="Allen A.E."/>
            <person name="Bidle K."/>
            <person name="Borodovsky M."/>
            <person name="Bowler C."/>
            <person name="Brownlee C."/>
            <person name="Cock J.M."/>
            <person name="Elias M."/>
            <person name="Gladyshev V.N."/>
            <person name="Groth M."/>
            <person name="Guda C."/>
            <person name="Hadaegh A."/>
            <person name="Iglesias-Rodriguez M.D."/>
            <person name="Jenkins J."/>
            <person name="Jones B.M."/>
            <person name="Lawson T."/>
            <person name="Leese F."/>
            <person name="Lindquist E."/>
            <person name="Lobanov A."/>
            <person name="Lomsadze A."/>
            <person name="Malik S.B."/>
            <person name="Marsh M.E."/>
            <person name="Mackinder L."/>
            <person name="Mock T."/>
            <person name="Mueller-Roeber B."/>
            <person name="Pagarete A."/>
            <person name="Parker M."/>
            <person name="Probert I."/>
            <person name="Quesneville H."/>
            <person name="Raines C."/>
            <person name="Rensing S.A."/>
            <person name="Riano-Pachon D.M."/>
            <person name="Richier S."/>
            <person name="Rokitta S."/>
            <person name="Shiraiwa Y."/>
            <person name="Soanes D.M."/>
            <person name="van der Giezen M."/>
            <person name="Wahlund T.M."/>
            <person name="Williams B."/>
            <person name="Wilson W."/>
            <person name="Wolfe G."/>
            <person name="Wurch L.L."/>
        </authorList>
    </citation>
    <scope>NUCLEOTIDE SEQUENCE</scope>
</reference>
<dbReference type="HOGENOM" id="CLU_1100223_0_0_1"/>
<evidence type="ECO:0000313" key="1">
    <source>
        <dbReference type="EnsemblProtists" id="EOD30738"/>
    </source>
</evidence>
<dbReference type="Gene3D" id="3.40.50.720">
    <property type="entry name" value="NAD(P)-binding Rossmann-like Domain"/>
    <property type="match status" value="1"/>
</dbReference>
<evidence type="ECO:0000313" key="2">
    <source>
        <dbReference type="Proteomes" id="UP000013827"/>
    </source>
</evidence>
<dbReference type="EnsemblProtists" id="EOD30738">
    <property type="protein sequence ID" value="EOD30738"/>
    <property type="gene ID" value="EMIHUDRAFT_232557"/>
</dbReference>
<dbReference type="PaxDb" id="2903-EOD30738"/>
<protein>
    <submittedName>
        <fullName evidence="1">Uncharacterized protein</fullName>
    </submittedName>
</protein>
<dbReference type="RefSeq" id="XP_005783167.1">
    <property type="nucleotide sequence ID" value="XM_005783110.1"/>
</dbReference>
<organism evidence="1 2">
    <name type="scientific">Emiliania huxleyi (strain CCMP1516)</name>
    <dbReference type="NCBI Taxonomy" id="280463"/>
    <lineage>
        <taxon>Eukaryota</taxon>
        <taxon>Haptista</taxon>
        <taxon>Haptophyta</taxon>
        <taxon>Prymnesiophyceae</taxon>
        <taxon>Isochrysidales</taxon>
        <taxon>Noelaerhabdaceae</taxon>
        <taxon>Emiliania</taxon>
    </lineage>
</organism>
<dbReference type="KEGG" id="ehx:EMIHUDRAFT_232557"/>
<dbReference type="AlphaFoldDB" id="A0A0D3K4Q3"/>
<name>A0A0D3K4Q3_EMIH1</name>
<sequence>MRISVAASHVEPIDMRLHGGWGSVAAPPLASDAAQDDGETLCCAVSGAAADGSGDVIALVDSAEPSPSVEARRALCFSKPRSLSHVAAAQLPILVLTAAAALHSVLIAGSTGRLPKLLSFTEQLAGTGLSAVVDVVGREEEPGWVREALGCAYVSAASPALLSLSEDGALAAARGWQRRWGRRPHEGRRVWRADDRAAEALSEAMALLESGKLTPPAEASAASETGMQYLEFLRWPRDSETGRRFGFPGERIY</sequence>
<accession>A0A0D3K4Q3</accession>
<dbReference type="Proteomes" id="UP000013827">
    <property type="component" value="Unassembled WGS sequence"/>
</dbReference>
<proteinExistence type="predicted"/>
<dbReference type="GeneID" id="17276012"/>
<reference evidence="1" key="2">
    <citation type="submission" date="2024-10" db="UniProtKB">
        <authorList>
            <consortium name="EnsemblProtists"/>
        </authorList>
    </citation>
    <scope>IDENTIFICATION</scope>
</reference>